<accession>A0A4Q1BMC4</accession>
<evidence type="ECO:0000313" key="2">
    <source>
        <dbReference type="EMBL" id="RXK38956.1"/>
    </source>
</evidence>
<dbReference type="Proteomes" id="UP000289152">
    <property type="component" value="Unassembled WGS sequence"/>
</dbReference>
<comment type="caution">
    <text evidence="2">The sequence shown here is derived from an EMBL/GenBank/DDBJ whole genome shotgun (WGS) entry which is preliminary data.</text>
</comment>
<protein>
    <submittedName>
        <fullName evidence="2">Uncharacterized protein</fullName>
    </submittedName>
</protein>
<evidence type="ECO:0000313" key="3">
    <source>
        <dbReference type="Proteomes" id="UP000289152"/>
    </source>
</evidence>
<dbReference type="InParanoid" id="A0A4Q1BMC4"/>
<name>A0A4Q1BMC4_TREME</name>
<feature type="region of interest" description="Disordered" evidence="1">
    <location>
        <begin position="318"/>
        <end position="346"/>
    </location>
</feature>
<dbReference type="EMBL" id="SDIL01000039">
    <property type="protein sequence ID" value="RXK38956.1"/>
    <property type="molecule type" value="Genomic_DNA"/>
</dbReference>
<sequence>MTDLSQLPERDLIALIENLYMYNGTPFGLLFRSPGGSQNVCHIMSARDQGLFLDDRIPESLDIHSEEWLQEMLEEDERIAPTAETIEVLDDTQSTSMKDKRCLFELGIKVLGLRLQQGTYIGVNPSPPCQTPVPLADARYAWFSALKPYITKRGRVNSDDPGDLMLTMQPQTHAHQDAVALTITNLRIPLPIGITLSVLEKLPETEQASFVLSLYVYQSSPFPSLFKRDGFRMTAAEVMYERDLVLCDNHLIPDALQLDEESFRQQVAVELDRAQPISDSIKLRHESARARRAALRLEEAVDCPDEIYSKELSIPDDVNIGHPEHSLSSDFLPSNADADAAADPEK</sequence>
<dbReference type="AlphaFoldDB" id="A0A4Q1BMC4"/>
<proteinExistence type="predicted"/>
<reference evidence="2 3" key="1">
    <citation type="submission" date="2016-06" db="EMBL/GenBank/DDBJ databases">
        <title>Evolution of pathogenesis and genome organization in the Tremellales.</title>
        <authorList>
            <person name="Cuomo C."/>
            <person name="Litvintseva A."/>
            <person name="Heitman J."/>
            <person name="Chen Y."/>
            <person name="Sun S."/>
            <person name="Springer D."/>
            <person name="Dromer F."/>
            <person name="Young S."/>
            <person name="Zeng Q."/>
            <person name="Chapman S."/>
            <person name="Gujja S."/>
            <person name="Saif S."/>
            <person name="Birren B."/>
        </authorList>
    </citation>
    <scope>NUCLEOTIDE SEQUENCE [LARGE SCALE GENOMIC DNA]</scope>
    <source>
        <strain evidence="2 3">ATCC 28783</strain>
    </source>
</reference>
<gene>
    <name evidence="2" type="ORF">M231_03801</name>
</gene>
<organism evidence="2 3">
    <name type="scientific">Tremella mesenterica</name>
    <name type="common">Jelly fungus</name>
    <dbReference type="NCBI Taxonomy" id="5217"/>
    <lineage>
        <taxon>Eukaryota</taxon>
        <taxon>Fungi</taxon>
        <taxon>Dikarya</taxon>
        <taxon>Basidiomycota</taxon>
        <taxon>Agaricomycotina</taxon>
        <taxon>Tremellomycetes</taxon>
        <taxon>Tremellales</taxon>
        <taxon>Tremellaceae</taxon>
        <taxon>Tremella</taxon>
    </lineage>
</organism>
<feature type="compositionally biased region" description="Low complexity" evidence="1">
    <location>
        <begin position="336"/>
        <end position="346"/>
    </location>
</feature>
<evidence type="ECO:0000256" key="1">
    <source>
        <dbReference type="SAM" id="MobiDB-lite"/>
    </source>
</evidence>
<keyword evidence="3" id="KW-1185">Reference proteome</keyword>